<dbReference type="PANTHER" id="PTHR22957">
    <property type="entry name" value="TBC1 DOMAIN FAMILY MEMBER GTPASE-ACTIVATING PROTEIN"/>
    <property type="match status" value="1"/>
</dbReference>
<dbReference type="STRING" id="282301.A0A1I8GFZ5"/>
<dbReference type="Proteomes" id="UP000095280">
    <property type="component" value="Unplaced"/>
</dbReference>
<reference evidence="2" key="1">
    <citation type="submission" date="2016-11" db="UniProtKB">
        <authorList>
            <consortium name="WormBaseParasite"/>
        </authorList>
    </citation>
    <scope>IDENTIFICATION</scope>
</reference>
<dbReference type="SUPFAM" id="SSF47923">
    <property type="entry name" value="Ypt/Rab-GAP domain of gyp1p"/>
    <property type="match status" value="2"/>
</dbReference>
<dbReference type="WBParaSite" id="maker-uti_cns_0001891-snap-gene-0.6-mRNA-1">
    <property type="protein sequence ID" value="maker-uti_cns_0001891-snap-gene-0.6-mRNA-1"/>
    <property type="gene ID" value="maker-uti_cns_0001891-snap-gene-0.6"/>
</dbReference>
<dbReference type="GO" id="GO:0005769">
    <property type="term" value="C:early endosome"/>
    <property type="evidence" value="ECO:0007669"/>
    <property type="project" value="TreeGrafter"/>
</dbReference>
<dbReference type="Gene3D" id="1.10.472.80">
    <property type="entry name" value="Ypt/Rab-GAP domain of gyp1p, domain 3"/>
    <property type="match status" value="1"/>
</dbReference>
<organism evidence="1 2">
    <name type="scientific">Macrostomum lignano</name>
    <dbReference type="NCBI Taxonomy" id="282301"/>
    <lineage>
        <taxon>Eukaryota</taxon>
        <taxon>Metazoa</taxon>
        <taxon>Spiralia</taxon>
        <taxon>Lophotrochozoa</taxon>
        <taxon>Platyhelminthes</taxon>
        <taxon>Rhabditophora</taxon>
        <taxon>Macrostomorpha</taxon>
        <taxon>Macrostomida</taxon>
        <taxon>Macrostomidae</taxon>
        <taxon>Macrostomum</taxon>
    </lineage>
</organism>
<accession>A0A1I8GFZ5</accession>
<dbReference type="SMART" id="SM00164">
    <property type="entry name" value="TBC"/>
    <property type="match status" value="1"/>
</dbReference>
<dbReference type="PANTHER" id="PTHR22957:SF547">
    <property type="entry name" value="TBC1 DOMAIN FAMILY MEMBER 16"/>
    <property type="match status" value="1"/>
</dbReference>
<dbReference type="OrthoDB" id="10264062at2759"/>
<name>A0A1I8GFZ5_9PLAT</name>
<protein>
    <submittedName>
        <fullName evidence="2">Rab-GAP TBC domain-containing protein</fullName>
    </submittedName>
</protein>
<dbReference type="GO" id="GO:0005096">
    <property type="term" value="F:GTPase activator activity"/>
    <property type="evidence" value="ECO:0007669"/>
    <property type="project" value="UniProtKB-KW"/>
</dbReference>
<dbReference type="Pfam" id="PF00566">
    <property type="entry name" value="RabGAP-TBC"/>
    <property type="match status" value="1"/>
</dbReference>
<dbReference type="Gene3D" id="1.10.8.270">
    <property type="entry name" value="putative rabgap domain of human tbc1 domain family member 14 like domains"/>
    <property type="match status" value="1"/>
</dbReference>
<keyword evidence="1" id="KW-1185">Reference proteome</keyword>
<sequence length="588" mass="65402">MASALYSSLKQRAGNLLRKWPLEQQLRQSPYIDGEIVYSKNNVCVHSEGQVATETVHHQGYLCIEYSKGDFLLKWTPNRRLKKQASADAKPEAKSDAQSPTLSTGSSSSSDGTSSWATASSGADEHRRPSVFHCNLMAVRRVLLSAEAGSGDRSDGSIVEDCGHAVIQSSEWQLKLLHFHRGGLRRLAQLLDSRLDAFRPARRRPCYVAYSTAPASTSPPPAAPTPAFDALADFGPALAGAEAEAEAGGPALTLTMFQRDFADADGCVEDLTGLRRAVFLGGVEPAARQRVWPLLIGLYPAGASDGQRRLLRGQLESRLAGIRERRLAAAPDEFARRVEAAVDRDVSRADRDQAFYSDGDSGGEQRLRELLLDFAFDNRDLGYVQAMTELLSPLLMVLNSDAEAYYCFERLVRAGHFFSAPTDAGMDSQLNQLRHLLLLMRPGYYEYCRSIGDPDLLYCHRWMILCFKREFPLEETLRLWECCWAHCVTDYFHLFLCLAVIDAYGDYCAEKRLPADEALMYFSQLAGRMEAAPLLRRARRLLARFRALPALPCALAGLCHRCGPGMWDSGHLPIVRCPDRPHSCSYLR</sequence>
<dbReference type="PROSITE" id="PS50086">
    <property type="entry name" value="TBC_RABGAP"/>
    <property type="match status" value="1"/>
</dbReference>
<evidence type="ECO:0000313" key="2">
    <source>
        <dbReference type="WBParaSite" id="maker-uti_cns_0001891-snap-gene-0.6-mRNA-1"/>
    </source>
</evidence>
<dbReference type="AlphaFoldDB" id="A0A1I8GFZ5"/>
<dbReference type="InterPro" id="IPR035969">
    <property type="entry name" value="Rab-GAP_TBC_sf"/>
</dbReference>
<dbReference type="Pfam" id="PF12068">
    <property type="entry name" value="PH_RBD"/>
    <property type="match status" value="1"/>
</dbReference>
<proteinExistence type="predicted"/>
<dbReference type="InterPro" id="IPR021935">
    <property type="entry name" value="SGSM1/2_RBD"/>
</dbReference>
<dbReference type="Gene3D" id="2.30.29.230">
    <property type="match status" value="1"/>
</dbReference>
<dbReference type="InterPro" id="IPR000195">
    <property type="entry name" value="Rab-GAP-TBC_dom"/>
</dbReference>
<evidence type="ECO:0000313" key="1">
    <source>
        <dbReference type="Proteomes" id="UP000095280"/>
    </source>
</evidence>